<dbReference type="AlphaFoldDB" id="A0A318XHF8"/>
<dbReference type="PANTHER" id="PTHR44591:SF14">
    <property type="entry name" value="PROTEIN PILG"/>
    <property type="match status" value="1"/>
</dbReference>
<dbReference type="RefSeq" id="WP_110462990.1">
    <property type="nucleotide sequence ID" value="NZ_QKMR01000021.1"/>
</dbReference>
<dbReference type="InterPro" id="IPR050595">
    <property type="entry name" value="Bact_response_regulator"/>
</dbReference>
<dbReference type="InterPro" id="IPR011006">
    <property type="entry name" value="CheY-like_superfamily"/>
</dbReference>
<evidence type="ECO:0000256" key="3">
    <source>
        <dbReference type="ARBA" id="ARBA00023012"/>
    </source>
</evidence>
<reference evidence="7 8" key="1">
    <citation type="submission" date="2018-06" db="EMBL/GenBank/DDBJ databases">
        <title>Genomic Encyclopedia of Type Strains, Phase I: the one thousand microbial genomes (KMG-I) project.</title>
        <authorList>
            <person name="Kyrpides N."/>
        </authorList>
    </citation>
    <scope>NUCLEOTIDE SEQUENCE [LARGE SCALE GENOMIC DNA]</scope>
    <source>
        <strain evidence="7 8">DSM 19573</strain>
    </source>
</reference>
<evidence type="ECO:0000256" key="1">
    <source>
        <dbReference type="ARBA" id="ARBA00018672"/>
    </source>
</evidence>
<dbReference type="SUPFAM" id="SSF52172">
    <property type="entry name" value="CheY-like"/>
    <property type="match status" value="1"/>
</dbReference>
<keyword evidence="3" id="KW-0902">Two-component regulatory system</keyword>
<keyword evidence="2 5" id="KW-0597">Phosphoprotein</keyword>
<gene>
    <name evidence="7" type="ORF">LY28_03010</name>
</gene>
<name>A0A318XHF8_9FIRM</name>
<dbReference type="Proteomes" id="UP000248132">
    <property type="component" value="Unassembled WGS sequence"/>
</dbReference>
<comment type="caution">
    <text evidence="7">The sequence shown here is derived from an EMBL/GenBank/DDBJ whole genome shotgun (WGS) entry which is preliminary data.</text>
</comment>
<evidence type="ECO:0000313" key="7">
    <source>
        <dbReference type="EMBL" id="PYG85859.1"/>
    </source>
</evidence>
<sequence>MKRVLIVDDAAVMRLTIRTILEKNGFEVAGDADCGKDGIAKYKELRPDIVTMDITMPGISGIEAVKEIIDFDPDARIIMLSAMGQEQFIMEAVKAGAKSFLVKPFNEEHMIQTFTKVLSK</sequence>
<keyword evidence="8" id="KW-1185">Reference proteome</keyword>
<dbReference type="PANTHER" id="PTHR44591">
    <property type="entry name" value="STRESS RESPONSE REGULATOR PROTEIN 1"/>
    <property type="match status" value="1"/>
</dbReference>
<evidence type="ECO:0000313" key="8">
    <source>
        <dbReference type="Proteomes" id="UP000248132"/>
    </source>
</evidence>
<proteinExistence type="predicted"/>
<dbReference type="OrthoDB" id="9790669at2"/>
<comment type="function">
    <text evidence="4">May play the central regulatory role in sporulation. It may be an element of the effector pathway responsible for the activation of sporulation genes in response to nutritional stress. Spo0A may act in concert with spo0H (a sigma factor) to control the expression of some genes that are critical to the sporulation process.</text>
</comment>
<evidence type="ECO:0000256" key="2">
    <source>
        <dbReference type="ARBA" id="ARBA00022553"/>
    </source>
</evidence>
<feature type="modified residue" description="4-aspartylphosphate" evidence="5">
    <location>
        <position position="53"/>
    </location>
</feature>
<accession>A0A318XHF8</accession>
<dbReference type="Gene3D" id="3.40.50.2300">
    <property type="match status" value="1"/>
</dbReference>
<dbReference type="EMBL" id="QKMR01000021">
    <property type="protein sequence ID" value="PYG85859.1"/>
    <property type="molecule type" value="Genomic_DNA"/>
</dbReference>
<dbReference type="Pfam" id="PF00072">
    <property type="entry name" value="Response_reg"/>
    <property type="match status" value="1"/>
</dbReference>
<evidence type="ECO:0000256" key="5">
    <source>
        <dbReference type="PROSITE-ProRule" id="PRU00169"/>
    </source>
</evidence>
<evidence type="ECO:0000259" key="6">
    <source>
        <dbReference type="PROSITE" id="PS50110"/>
    </source>
</evidence>
<dbReference type="GO" id="GO:0000160">
    <property type="term" value="P:phosphorelay signal transduction system"/>
    <property type="evidence" value="ECO:0007669"/>
    <property type="project" value="UniProtKB-KW"/>
</dbReference>
<evidence type="ECO:0000256" key="4">
    <source>
        <dbReference type="ARBA" id="ARBA00024867"/>
    </source>
</evidence>
<protein>
    <recommendedName>
        <fullName evidence="1">Stage 0 sporulation protein A homolog</fullName>
    </recommendedName>
</protein>
<dbReference type="SMART" id="SM00448">
    <property type="entry name" value="REC"/>
    <property type="match status" value="1"/>
</dbReference>
<feature type="domain" description="Response regulatory" evidence="6">
    <location>
        <begin position="3"/>
        <end position="118"/>
    </location>
</feature>
<dbReference type="InterPro" id="IPR001789">
    <property type="entry name" value="Sig_transdc_resp-reg_receiver"/>
</dbReference>
<dbReference type="PROSITE" id="PS50110">
    <property type="entry name" value="RESPONSE_REGULATORY"/>
    <property type="match status" value="1"/>
</dbReference>
<organism evidence="7 8">
    <name type="scientific">Ruminiclostridium sufflavum DSM 19573</name>
    <dbReference type="NCBI Taxonomy" id="1121337"/>
    <lineage>
        <taxon>Bacteria</taxon>
        <taxon>Bacillati</taxon>
        <taxon>Bacillota</taxon>
        <taxon>Clostridia</taxon>
        <taxon>Eubacteriales</taxon>
        <taxon>Oscillospiraceae</taxon>
        <taxon>Ruminiclostridium</taxon>
    </lineage>
</organism>